<keyword evidence="2 6" id="KW-0489">Methyltransferase</keyword>
<dbReference type="Gene3D" id="2.40.50.1070">
    <property type="match status" value="1"/>
</dbReference>
<keyword evidence="4 6" id="KW-0949">S-adenosyl-L-methionine</keyword>
<organism evidence="8 9">
    <name type="scientific">OM182 bacterium MED-G24</name>
    <dbReference type="NCBI Taxonomy" id="1986255"/>
    <lineage>
        <taxon>Bacteria</taxon>
        <taxon>Pseudomonadati</taxon>
        <taxon>Pseudomonadota</taxon>
        <taxon>Gammaproteobacteria</taxon>
        <taxon>OMG group</taxon>
        <taxon>OM182 clade</taxon>
    </lineage>
</organism>
<dbReference type="PANTHER" id="PTHR11061:SF49">
    <property type="entry name" value="23S RRNA (URACIL(1939)-C(5))-METHYLTRANSFERASE RLMD"/>
    <property type="match status" value="1"/>
</dbReference>
<protein>
    <submittedName>
        <fullName evidence="8">23S rRNA (Uracil(1939)-C(5))-methyltransferase RlmD</fullName>
    </submittedName>
</protein>
<evidence type="ECO:0000256" key="5">
    <source>
        <dbReference type="ARBA" id="ARBA00023014"/>
    </source>
</evidence>
<feature type="binding site" evidence="6">
    <location>
        <position position="290"/>
    </location>
    <ligand>
        <name>S-adenosyl-L-methionine</name>
        <dbReference type="ChEBI" id="CHEBI:59789"/>
    </ligand>
</feature>
<feature type="binding site" evidence="6">
    <location>
        <position position="319"/>
    </location>
    <ligand>
        <name>S-adenosyl-L-methionine</name>
        <dbReference type="ChEBI" id="CHEBI:59789"/>
    </ligand>
</feature>
<keyword evidence="5" id="KW-0411">Iron-sulfur</keyword>
<dbReference type="Gene3D" id="2.40.50.140">
    <property type="entry name" value="Nucleic acid-binding proteins"/>
    <property type="match status" value="1"/>
</dbReference>
<dbReference type="PANTHER" id="PTHR11061">
    <property type="entry name" value="RNA M5U METHYLTRANSFERASE"/>
    <property type="match status" value="1"/>
</dbReference>
<evidence type="ECO:0000256" key="4">
    <source>
        <dbReference type="ARBA" id="ARBA00022691"/>
    </source>
</evidence>
<dbReference type="InterPro" id="IPR030390">
    <property type="entry name" value="MeTrfase_TrmA_AS"/>
</dbReference>
<evidence type="ECO:0000256" key="3">
    <source>
        <dbReference type="ARBA" id="ARBA00022679"/>
    </source>
</evidence>
<dbReference type="Pfam" id="PF05958">
    <property type="entry name" value="tRNA_U5-meth_tr"/>
    <property type="match status" value="1"/>
</dbReference>
<reference evidence="8 9" key="1">
    <citation type="submission" date="2017-08" db="EMBL/GenBank/DDBJ databases">
        <title>Fine stratification of microbial communities through a metagenomic profile of the photic zone.</title>
        <authorList>
            <person name="Haro-Moreno J.M."/>
            <person name="Lopez-Perez M."/>
            <person name="De La Torre J."/>
            <person name="Picazo A."/>
            <person name="Camacho A."/>
            <person name="Rodriguez-Valera F."/>
        </authorList>
    </citation>
    <scope>NUCLEOTIDE SEQUENCE [LARGE SCALE GENOMIC DNA]</scope>
    <source>
        <strain evidence="8">MED-G24</strain>
    </source>
</reference>
<dbReference type="GO" id="GO:0070475">
    <property type="term" value="P:rRNA base methylation"/>
    <property type="evidence" value="ECO:0007669"/>
    <property type="project" value="TreeGrafter"/>
</dbReference>
<keyword evidence="3 6" id="KW-0808">Transferase</keyword>
<evidence type="ECO:0000256" key="1">
    <source>
        <dbReference type="ARBA" id="ARBA00022485"/>
    </source>
</evidence>
<accession>A0A2A5WXQ7</accession>
<dbReference type="NCBIfam" id="TIGR00479">
    <property type="entry name" value="rumA"/>
    <property type="match status" value="1"/>
</dbReference>
<keyword evidence="1" id="KW-0408">Iron</keyword>
<feature type="binding site" evidence="6">
    <location>
        <position position="386"/>
    </location>
    <ligand>
        <name>S-adenosyl-L-methionine</name>
        <dbReference type="ChEBI" id="CHEBI:59789"/>
    </ligand>
</feature>
<evidence type="ECO:0000256" key="6">
    <source>
        <dbReference type="PROSITE-ProRule" id="PRU01024"/>
    </source>
</evidence>
<keyword evidence="1" id="KW-0479">Metal-binding</keyword>
<feature type="active site" description="Nucleophile" evidence="6">
    <location>
        <position position="412"/>
    </location>
</feature>
<dbReference type="CDD" id="cd02440">
    <property type="entry name" value="AdoMet_MTases"/>
    <property type="match status" value="1"/>
</dbReference>
<evidence type="ECO:0000313" key="8">
    <source>
        <dbReference type="EMBL" id="PDH41262.1"/>
    </source>
</evidence>
<dbReference type="Proteomes" id="UP000219327">
    <property type="component" value="Unassembled WGS sequence"/>
</dbReference>
<feature type="binding site" evidence="6">
    <location>
        <position position="340"/>
    </location>
    <ligand>
        <name>S-adenosyl-L-methionine</name>
        <dbReference type="ChEBI" id="CHEBI:59789"/>
    </ligand>
</feature>
<dbReference type="PROSITE" id="PS01230">
    <property type="entry name" value="TRMA_1"/>
    <property type="match status" value="1"/>
</dbReference>
<comment type="similarity">
    <text evidence="6">Belongs to the class I-like SAM-binding methyltransferase superfamily. RNA M5U methyltransferase family.</text>
</comment>
<dbReference type="InterPro" id="IPR012340">
    <property type="entry name" value="NA-bd_OB-fold"/>
</dbReference>
<dbReference type="PROSITE" id="PS51687">
    <property type="entry name" value="SAM_MT_RNA_M5U"/>
    <property type="match status" value="1"/>
</dbReference>
<gene>
    <name evidence="8" type="ORF">CNE99_01865</name>
</gene>
<comment type="caution">
    <text evidence="8">The sequence shown here is derived from an EMBL/GenBank/DDBJ whole genome shotgun (WGS) entry which is preliminary data.</text>
</comment>
<dbReference type="AlphaFoldDB" id="A0A2A5WXQ7"/>
<dbReference type="NCBIfam" id="NF009639">
    <property type="entry name" value="PRK13168.1"/>
    <property type="match status" value="1"/>
</dbReference>
<sequence length="460" mass="51141">MRPWGSLSVHGRLLAKILKRREPFKLRVASLQADGYGVDENANVLVSGALAGEEVTAQPVTRKRRRLITRTIDVHEASKDRTQPLCPAASLCGGCSLQHMLPEAQIEMKEGRVQELLAHLKPGQWLPPLTAEVWGYRRKARLGVRHVAKRDEVLVGFREQHGGFIADTDRCWTLADPVGHLLKPLAKLVESLSEPTRLPQIEVAVGDDTRALVFRHLFEMTQEDRKHLVQFAKHHNVAVFLQPEGPESCSRLWPEDESNFLHYLVNVVSPREENPDQVIRMAFHPLDFVQVNGAINRKMVAEVIRLLELKKSDRVLDAFCGIGNFTLPIAMICDDVLGIESVASSIERARYNAHLNGTKRVRFEVADLYAEGLDLSLAAYDKVLLDPPRTGAERLCGELVGSEVETIVYVSCNPDTLARDADLLVAGGFQLSAAGVADMFPHTTHVESIACFTRCGRTHG</sequence>
<dbReference type="EMBL" id="NTKD01000005">
    <property type="protein sequence ID" value="PDH41262.1"/>
    <property type="molecule type" value="Genomic_DNA"/>
</dbReference>
<dbReference type="GO" id="GO:0051539">
    <property type="term" value="F:4 iron, 4 sulfur cluster binding"/>
    <property type="evidence" value="ECO:0007669"/>
    <property type="project" value="UniProtKB-KW"/>
</dbReference>
<dbReference type="InterPro" id="IPR010280">
    <property type="entry name" value="U5_MeTrfase_fam"/>
</dbReference>
<dbReference type="GO" id="GO:0070041">
    <property type="term" value="F:rRNA (uridine-C5-)-methyltransferase activity"/>
    <property type="evidence" value="ECO:0007669"/>
    <property type="project" value="TreeGrafter"/>
</dbReference>
<dbReference type="Gene3D" id="3.40.50.150">
    <property type="entry name" value="Vaccinia Virus protein VP39"/>
    <property type="match status" value="1"/>
</dbReference>
<dbReference type="InterPro" id="IPR029063">
    <property type="entry name" value="SAM-dependent_MTases_sf"/>
</dbReference>
<feature type="active site" evidence="7">
    <location>
        <position position="412"/>
    </location>
</feature>
<dbReference type="SUPFAM" id="SSF53335">
    <property type="entry name" value="S-adenosyl-L-methionine-dependent methyltransferases"/>
    <property type="match status" value="1"/>
</dbReference>
<evidence type="ECO:0000256" key="7">
    <source>
        <dbReference type="PROSITE-ProRule" id="PRU10015"/>
    </source>
</evidence>
<name>A0A2A5WXQ7_9GAMM</name>
<keyword evidence="1" id="KW-0004">4Fe-4S</keyword>
<proteinExistence type="inferred from homology"/>
<evidence type="ECO:0000256" key="2">
    <source>
        <dbReference type="ARBA" id="ARBA00022603"/>
    </source>
</evidence>
<evidence type="ECO:0000313" key="9">
    <source>
        <dbReference type="Proteomes" id="UP000219327"/>
    </source>
</evidence>